<keyword evidence="3" id="KW-0378">Hydrolase</keyword>
<protein>
    <recommendedName>
        <fullName evidence="2">dUTP diphosphatase</fullName>
        <ecNumber evidence="2">3.6.1.23</ecNumber>
    </recommendedName>
</protein>
<dbReference type="GO" id="GO:0006226">
    <property type="term" value="P:dUMP biosynthetic process"/>
    <property type="evidence" value="ECO:0007669"/>
    <property type="project" value="InterPro"/>
</dbReference>
<evidence type="ECO:0000256" key="4">
    <source>
        <dbReference type="ARBA" id="ARBA00023080"/>
    </source>
</evidence>
<gene>
    <name evidence="7" type="ORF">A3D25_05810</name>
</gene>
<dbReference type="AlphaFoldDB" id="A0A1F5KIL4"/>
<dbReference type="InterPro" id="IPR029054">
    <property type="entry name" value="dUTPase-like"/>
</dbReference>
<dbReference type="Pfam" id="PF00692">
    <property type="entry name" value="dUTPase"/>
    <property type="match status" value="1"/>
</dbReference>
<evidence type="ECO:0000256" key="5">
    <source>
        <dbReference type="ARBA" id="ARBA00047686"/>
    </source>
</evidence>
<dbReference type="PANTHER" id="PTHR11241">
    <property type="entry name" value="DEOXYURIDINE 5'-TRIPHOSPHATE NUCLEOTIDOHYDROLASE"/>
    <property type="match status" value="1"/>
</dbReference>
<dbReference type="CDD" id="cd07557">
    <property type="entry name" value="trimeric_dUTPase"/>
    <property type="match status" value="1"/>
</dbReference>
<dbReference type="GO" id="GO:0000287">
    <property type="term" value="F:magnesium ion binding"/>
    <property type="evidence" value="ECO:0007669"/>
    <property type="project" value="InterPro"/>
</dbReference>
<dbReference type="PANTHER" id="PTHR11241:SF0">
    <property type="entry name" value="DEOXYURIDINE 5'-TRIPHOSPHATE NUCLEOTIDOHYDROLASE"/>
    <property type="match status" value="1"/>
</dbReference>
<dbReference type="InterPro" id="IPR008181">
    <property type="entry name" value="dUTPase"/>
</dbReference>
<reference evidence="7 8" key="1">
    <citation type="journal article" date="2016" name="Nat. Commun.">
        <title>Thousands of microbial genomes shed light on interconnected biogeochemical processes in an aquifer system.</title>
        <authorList>
            <person name="Anantharaman K."/>
            <person name="Brown C.T."/>
            <person name="Hug L.A."/>
            <person name="Sharon I."/>
            <person name="Castelle C.J."/>
            <person name="Probst A.J."/>
            <person name="Thomas B.C."/>
            <person name="Singh A."/>
            <person name="Wilkins M.J."/>
            <person name="Karaoz U."/>
            <person name="Brodie E.L."/>
            <person name="Williams K.H."/>
            <person name="Hubbard S.S."/>
            <person name="Banfield J.F."/>
        </authorList>
    </citation>
    <scope>NUCLEOTIDE SEQUENCE [LARGE SCALE GENOMIC DNA]</scope>
</reference>
<organism evidence="7 8">
    <name type="scientific">Candidatus Daviesbacteria bacterium RIFCSPHIGHO2_02_FULL_43_12</name>
    <dbReference type="NCBI Taxonomy" id="1797776"/>
    <lineage>
        <taxon>Bacteria</taxon>
        <taxon>Candidatus Daviesiibacteriota</taxon>
    </lineage>
</organism>
<evidence type="ECO:0000313" key="7">
    <source>
        <dbReference type="EMBL" id="OGE40645.1"/>
    </source>
</evidence>
<proteinExistence type="inferred from homology"/>
<dbReference type="InterPro" id="IPR033704">
    <property type="entry name" value="dUTPase_trimeric"/>
</dbReference>
<dbReference type="SUPFAM" id="SSF51283">
    <property type="entry name" value="dUTPase-like"/>
    <property type="match status" value="1"/>
</dbReference>
<accession>A0A1F5KIL4</accession>
<evidence type="ECO:0000313" key="8">
    <source>
        <dbReference type="Proteomes" id="UP000177328"/>
    </source>
</evidence>
<dbReference type="Proteomes" id="UP000177328">
    <property type="component" value="Unassembled WGS sequence"/>
</dbReference>
<keyword evidence="4" id="KW-0546">Nucleotide metabolism</keyword>
<name>A0A1F5KIL4_9BACT</name>
<evidence type="ECO:0000256" key="3">
    <source>
        <dbReference type="ARBA" id="ARBA00022801"/>
    </source>
</evidence>
<evidence type="ECO:0000256" key="2">
    <source>
        <dbReference type="ARBA" id="ARBA00012379"/>
    </source>
</evidence>
<feature type="domain" description="dUTPase-like" evidence="6">
    <location>
        <begin position="11"/>
        <end position="141"/>
    </location>
</feature>
<dbReference type="EC" id="3.6.1.23" evidence="2"/>
<comment type="similarity">
    <text evidence="1">Belongs to the dUTPase family.</text>
</comment>
<evidence type="ECO:0000256" key="1">
    <source>
        <dbReference type="ARBA" id="ARBA00006581"/>
    </source>
</evidence>
<dbReference type="InterPro" id="IPR036157">
    <property type="entry name" value="dUTPase-like_sf"/>
</dbReference>
<evidence type="ECO:0000259" key="6">
    <source>
        <dbReference type="Pfam" id="PF00692"/>
    </source>
</evidence>
<dbReference type="GO" id="GO:0004170">
    <property type="term" value="F:dUTP diphosphatase activity"/>
    <property type="evidence" value="ECO:0007669"/>
    <property type="project" value="UniProtKB-EC"/>
</dbReference>
<comment type="caution">
    <text evidence="7">The sequence shown here is derived from an EMBL/GenBank/DDBJ whole genome shotgun (WGS) entry which is preliminary data.</text>
</comment>
<dbReference type="Gene3D" id="2.70.40.10">
    <property type="match status" value="1"/>
</dbReference>
<dbReference type="GO" id="GO:0046081">
    <property type="term" value="P:dUTP catabolic process"/>
    <property type="evidence" value="ECO:0007669"/>
    <property type="project" value="InterPro"/>
</dbReference>
<comment type="catalytic activity">
    <reaction evidence="5">
        <text>dUTP + H2O = dUMP + diphosphate + H(+)</text>
        <dbReference type="Rhea" id="RHEA:10248"/>
        <dbReference type="ChEBI" id="CHEBI:15377"/>
        <dbReference type="ChEBI" id="CHEBI:15378"/>
        <dbReference type="ChEBI" id="CHEBI:33019"/>
        <dbReference type="ChEBI" id="CHEBI:61555"/>
        <dbReference type="ChEBI" id="CHEBI:246422"/>
        <dbReference type="EC" id="3.6.1.23"/>
    </reaction>
</comment>
<dbReference type="EMBL" id="MFDD01000007">
    <property type="protein sequence ID" value="OGE40645.1"/>
    <property type="molecule type" value="Genomic_DNA"/>
</dbReference>
<sequence length="144" mass="16089">MKVKIKRVDKNLPLPQYHTPGAVAFDVLARESVTIEPNAIGRVPVNIVVEIPRGYMILLKDRSSTAKKKGLLCTVGYIDQDFCGDEDEIQLQFFNFQKEPVSIDRGERLGQGAFVRVDQAEWEEVDTMSHNQVRGGFGSTGGHK</sequence>